<accession>A0ACC2WA62</accession>
<evidence type="ECO:0000313" key="2">
    <source>
        <dbReference type="Proteomes" id="UP001230649"/>
    </source>
</evidence>
<gene>
    <name evidence="1" type="ORF">QFC20_003655</name>
</gene>
<comment type="caution">
    <text evidence="1">The sequence shown here is derived from an EMBL/GenBank/DDBJ whole genome shotgun (WGS) entry which is preliminary data.</text>
</comment>
<dbReference type="EMBL" id="JASBWS010000035">
    <property type="protein sequence ID" value="KAJ9107970.1"/>
    <property type="molecule type" value="Genomic_DNA"/>
</dbReference>
<proteinExistence type="predicted"/>
<protein>
    <submittedName>
        <fullName evidence="1">Uncharacterized protein</fullName>
    </submittedName>
</protein>
<evidence type="ECO:0000313" key="1">
    <source>
        <dbReference type="EMBL" id="KAJ9107970.1"/>
    </source>
</evidence>
<name>A0ACC2WA62_9TREE</name>
<sequence length="1129" mass="120869">MHSRDNTTKTSSSNNATQKSTFPGQGLAPNQVPSRSHSPANQGLMTGDSPFDLSTYLAFPTANSALGQSPNASEEVSKAFALGIKATQGDQTGPFKTLQPQTTRQETPKQLSLPDKQLGLEDQPVKSEPEGQQNAMNTQTMFEAQNNGSVHAAKMNRNSTQQPPSSTIQPIIHDGSSGLSPYGLDPSAFQTEVRFQLPAFLNPTSTTSSHPNGAEVWAGYNAHSAAMEGFQNVPRKYFGDFNDGGGNTGFGMGSRFFGGRADNATGMDFGTAVNGMTSDGKWQSTMQMMSNQQGQNGLRPPLLTQQSQSDTGFAHTDGGGLTQWDNWSFNADSMKTSPGVFQYSADGSQNLGQLGGFKVQGTTPSANNVEGDASSNAASSDESAPKIQLTTGTNLTMPTSALLPSNHPGSASFPSSSSMSIPPAMAHVGAPGNVKVADGAAGGIAHTADNIFASSSTSASAVAAQALANGPLGGLVQPGTFPTQTPGGVNMPGLYSTTGFDMVSVLSKVAARRDPKSVLGPVDCSCSLVVVDIRKYDHPIVYSSPTFSMLTGYENREIVGRNCRFLQSPDAEIIKGSRRKYTDNEAVAHMKRMLGAGKECQASLINYRKGGTPFINLVTIVPIPWDTDEIVYHVGFQVDLVEQPNAILRNMRDGSYQVNYTVLNNPQPPLKPPPAKAAIEPPSVKKIGLKQELLDLIGPVRANAAAAIGGDEAGKAEWLKFVLEETDDFVHVLSLKGQFHYVSPSVSRVLEYEPEDLLNKHISDICHPSDIVPVMRELKDSSQTPQDGQPPKPFNLLFRIRRKYSGYIWLESSGRLHVEAGKSRKAVILTGRERCLPLIKWKTIDDHGGLGDCEFWANLSFNGLILWASGTVDQVMGVQSEEVVGKSYYAFLPGGDNGAPSPDGPPACLAVQKAIAQAAQGLPRQGAVSVRHQLRGANGRMFEVTSTFYAAGYRGSTIGIASPAAATPDSSDSEASAVSSRSKIGTEVKPSHILLQVKMSGPQWPRRQNPLVNSPKENVFEEMDTTRGTSWQYEIHQLRIANRKLNEEVVTARNAIVERLGGGPDDEAKKKGKKRKMQQASLDRGRANPLGLPINNRLGMPGPLMDHPAPLHQQTPGFGLAPGQLYKTW</sequence>
<reference evidence="1" key="1">
    <citation type="submission" date="2023-04" db="EMBL/GenBank/DDBJ databases">
        <title>Draft Genome sequencing of Naganishia species isolated from polar environments using Oxford Nanopore Technology.</title>
        <authorList>
            <person name="Leo P."/>
            <person name="Venkateswaran K."/>
        </authorList>
    </citation>
    <scope>NUCLEOTIDE SEQUENCE</scope>
    <source>
        <strain evidence="1">MNA-CCFEE 5262</strain>
    </source>
</reference>
<dbReference type="Proteomes" id="UP001230649">
    <property type="component" value="Unassembled WGS sequence"/>
</dbReference>
<organism evidence="1 2">
    <name type="scientific">Naganishia adeliensis</name>
    <dbReference type="NCBI Taxonomy" id="92952"/>
    <lineage>
        <taxon>Eukaryota</taxon>
        <taxon>Fungi</taxon>
        <taxon>Dikarya</taxon>
        <taxon>Basidiomycota</taxon>
        <taxon>Agaricomycotina</taxon>
        <taxon>Tremellomycetes</taxon>
        <taxon>Filobasidiales</taxon>
        <taxon>Filobasidiaceae</taxon>
        <taxon>Naganishia</taxon>
    </lineage>
</organism>
<keyword evidence="2" id="KW-1185">Reference proteome</keyword>